<dbReference type="InterPro" id="IPR044996">
    <property type="entry name" value="COQ10-like"/>
</dbReference>
<feature type="non-terminal residue" evidence="1">
    <location>
        <position position="1"/>
    </location>
</feature>
<dbReference type="AlphaFoldDB" id="A0A8J6ACI9"/>
<keyword evidence="2" id="KW-1185">Reference proteome</keyword>
<dbReference type="PANTHER" id="PTHR12901:SF9">
    <property type="entry name" value="COENZYME Q-BINDING PROTEIN COQ10 HOMOLOG B, MITOCHONDRIAL"/>
    <property type="match status" value="1"/>
</dbReference>
<dbReference type="Proteomes" id="UP000700334">
    <property type="component" value="Unassembled WGS sequence"/>
</dbReference>
<organism evidence="1 2">
    <name type="scientific">Galemys pyrenaicus</name>
    <name type="common">Iberian desman</name>
    <name type="synonym">Pyrenean desman</name>
    <dbReference type="NCBI Taxonomy" id="202257"/>
    <lineage>
        <taxon>Eukaryota</taxon>
        <taxon>Metazoa</taxon>
        <taxon>Chordata</taxon>
        <taxon>Craniata</taxon>
        <taxon>Vertebrata</taxon>
        <taxon>Euteleostomi</taxon>
        <taxon>Mammalia</taxon>
        <taxon>Eutheria</taxon>
        <taxon>Laurasiatheria</taxon>
        <taxon>Eulipotyphla</taxon>
        <taxon>Talpidae</taxon>
        <taxon>Galemys</taxon>
    </lineage>
</organism>
<dbReference type="PANTHER" id="PTHR12901">
    <property type="entry name" value="SPERM PROTEIN HOMOLOG"/>
    <property type="match status" value="1"/>
</dbReference>
<dbReference type="GO" id="GO:0048039">
    <property type="term" value="F:ubiquinone binding"/>
    <property type="evidence" value="ECO:0007669"/>
    <property type="project" value="InterPro"/>
</dbReference>
<evidence type="ECO:0000313" key="2">
    <source>
        <dbReference type="Proteomes" id="UP000700334"/>
    </source>
</evidence>
<dbReference type="EMBL" id="JAGFMF010011663">
    <property type="protein sequence ID" value="KAG8516886.1"/>
    <property type="molecule type" value="Genomic_DNA"/>
</dbReference>
<dbReference type="GO" id="GO:0045333">
    <property type="term" value="P:cellular respiration"/>
    <property type="evidence" value="ECO:0007669"/>
    <property type="project" value="InterPro"/>
</dbReference>
<gene>
    <name evidence="1" type="ORF">J0S82_013441</name>
</gene>
<dbReference type="OrthoDB" id="292693at2759"/>
<name>A0A8J6ACI9_GALPY</name>
<evidence type="ECO:0000313" key="1">
    <source>
        <dbReference type="EMBL" id="KAG8516886.1"/>
    </source>
</evidence>
<sequence>SGAISTALPLHTLILPKERRTFSKIATLLINKRKDYSMRITRYFMQEIHDVVAEMEDCKCNMKLIWILQNSVRNCIPACIETYSSAMTLEKPHLVKAAWSDGRLFNHMEILRCFNSGLPGNPRTCSL</sequence>
<accession>A0A8J6ACI9</accession>
<protein>
    <submittedName>
        <fullName evidence="1">Coenzyme Q-binding protein COQ10 B, mitochondrial</fullName>
    </submittedName>
</protein>
<reference evidence="1" key="1">
    <citation type="journal article" date="2021" name="Evol. Appl.">
        <title>The genome of the Pyrenean desman and the effects of bottlenecks and inbreeding on the genomic landscape of an endangered species.</title>
        <authorList>
            <person name="Escoda L."/>
            <person name="Castresana J."/>
        </authorList>
    </citation>
    <scope>NUCLEOTIDE SEQUENCE</scope>
    <source>
        <strain evidence="1">IBE-C5619</strain>
    </source>
</reference>
<proteinExistence type="predicted"/>
<dbReference type="GO" id="GO:0005739">
    <property type="term" value="C:mitochondrion"/>
    <property type="evidence" value="ECO:0007669"/>
    <property type="project" value="TreeGrafter"/>
</dbReference>
<feature type="non-terminal residue" evidence="1">
    <location>
        <position position="127"/>
    </location>
</feature>
<comment type="caution">
    <text evidence="1">The sequence shown here is derived from an EMBL/GenBank/DDBJ whole genome shotgun (WGS) entry which is preliminary data.</text>
</comment>